<dbReference type="SUPFAM" id="SSF52833">
    <property type="entry name" value="Thioredoxin-like"/>
    <property type="match status" value="1"/>
</dbReference>
<dbReference type="InterPro" id="IPR006659">
    <property type="entry name" value="Arsenate_reductase"/>
</dbReference>
<dbReference type="eggNOG" id="COG1393">
    <property type="taxonomic scope" value="Bacteria"/>
</dbReference>
<dbReference type="Proteomes" id="UP000030004">
    <property type="component" value="Unassembled WGS sequence"/>
</dbReference>
<dbReference type="CDD" id="cd03034">
    <property type="entry name" value="ArsC_ArsC"/>
    <property type="match status" value="1"/>
</dbReference>
<dbReference type="EC" id="1.20.4.1" evidence="4"/>
<dbReference type="InterPro" id="IPR036249">
    <property type="entry name" value="Thioredoxin-like_sf"/>
</dbReference>
<protein>
    <recommendedName>
        <fullName evidence="4">Arsenate reductase</fullName>
        <ecNumber evidence="4">1.20.4.1</ecNumber>
    </recommendedName>
</protein>
<dbReference type="PANTHER" id="PTHR30041">
    <property type="entry name" value="ARSENATE REDUCTASE"/>
    <property type="match status" value="1"/>
</dbReference>
<dbReference type="STRING" id="1461694.ATO9_10455"/>
<dbReference type="PANTHER" id="PTHR30041:SF4">
    <property type="entry name" value="ARSENATE REDUCTASE"/>
    <property type="match status" value="1"/>
</dbReference>
<dbReference type="NCBIfam" id="TIGR00014">
    <property type="entry name" value="arsC"/>
    <property type="match status" value="1"/>
</dbReference>
<evidence type="ECO:0000256" key="4">
    <source>
        <dbReference type="RuleBase" id="RU362029"/>
    </source>
</evidence>
<proteinExistence type="inferred from homology"/>
<dbReference type="Pfam" id="PF03960">
    <property type="entry name" value="ArsC"/>
    <property type="match status" value="1"/>
</dbReference>
<dbReference type="PROSITE" id="PS51353">
    <property type="entry name" value="ARSC"/>
    <property type="match status" value="1"/>
</dbReference>
<keyword evidence="2 4" id="KW-0560">Oxidoreductase</keyword>
<evidence type="ECO:0000256" key="1">
    <source>
        <dbReference type="ARBA" id="ARBA00007198"/>
    </source>
</evidence>
<dbReference type="GO" id="GO:0008794">
    <property type="term" value="F:arsenate reductase (glutaredoxin) activity"/>
    <property type="evidence" value="ECO:0007669"/>
    <property type="project" value="UniProtKB-UniRule"/>
</dbReference>
<dbReference type="RefSeq" id="WP_043748109.1">
    <property type="nucleotide sequence ID" value="NZ_AQQX01000003.1"/>
</dbReference>
<evidence type="ECO:0000313" key="6">
    <source>
        <dbReference type="Proteomes" id="UP000030004"/>
    </source>
</evidence>
<keyword evidence="6" id="KW-1185">Reference proteome</keyword>
<comment type="similarity">
    <text evidence="1 3 4">Belongs to the ArsC family.</text>
</comment>
<dbReference type="EMBL" id="AQQX01000003">
    <property type="protein sequence ID" value="KGM49092.1"/>
    <property type="molecule type" value="Genomic_DNA"/>
</dbReference>
<dbReference type="OrthoDB" id="9790554at2"/>
<reference evidence="5 6" key="1">
    <citation type="journal article" date="2015" name="Antonie Van Leeuwenhoek">
        <title>Pseudooceanicola atlanticus gen. nov. sp. nov., isolated from surface seawater of the Atlantic Ocean and reclassification of Oceanicola batsensis, Oceanicola marinus, Oceanicola nitratireducens, Oceanicola nanhaiensis, Oceanicola antarcticus and Oceanicola flagellatus, as Pseudooceanicola batsensis comb. nov., Pseudooceanicola marinus comb. nov., Pseudooceanicola nitratireducens comb. nov., Pseudooceanicola nanhaiensis comb. nov., Pseudooceanicola antarcticus comb. nov., and Pseudooceanicola flagellatus comb. nov.</title>
        <authorList>
            <person name="Lai Q."/>
            <person name="Li G."/>
            <person name="Liu X."/>
            <person name="Du Y."/>
            <person name="Sun F."/>
            <person name="Shao Z."/>
        </authorList>
    </citation>
    <scope>NUCLEOTIDE SEQUENCE [LARGE SCALE GENOMIC DNA]</scope>
    <source>
        <strain evidence="5 6">22II-s11g</strain>
    </source>
</reference>
<dbReference type="InterPro" id="IPR006660">
    <property type="entry name" value="Arsenate_reductase-like"/>
</dbReference>
<comment type="caution">
    <text evidence="5">The sequence shown here is derived from an EMBL/GenBank/DDBJ whole genome shotgun (WGS) entry which is preliminary data.</text>
</comment>
<sequence>MILWHNPRCTKSRQTLALLQENGVEPTIRLYLQDPPDTSEIRAVLAKLDIAPIQMMRVKEKAFKEAGLSRDSDDDTLIAAMAETPILIERPIAITDTRAAIGRPPEDVLALL</sequence>
<organism evidence="5 6">
    <name type="scientific">Pseudooceanicola atlanticus</name>
    <dbReference type="NCBI Taxonomy" id="1461694"/>
    <lineage>
        <taxon>Bacteria</taxon>
        <taxon>Pseudomonadati</taxon>
        <taxon>Pseudomonadota</taxon>
        <taxon>Alphaproteobacteria</taxon>
        <taxon>Rhodobacterales</taxon>
        <taxon>Paracoccaceae</taxon>
        <taxon>Pseudooceanicola</taxon>
    </lineage>
</organism>
<evidence type="ECO:0000256" key="3">
    <source>
        <dbReference type="PROSITE-ProRule" id="PRU01282"/>
    </source>
</evidence>
<evidence type="ECO:0000313" key="5">
    <source>
        <dbReference type="EMBL" id="KGM49092.1"/>
    </source>
</evidence>
<dbReference type="Gene3D" id="3.40.30.10">
    <property type="entry name" value="Glutaredoxin"/>
    <property type="match status" value="1"/>
</dbReference>
<evidence type="ECO:0000256" key="2">
    <source>
        <dbReference type="ARBA" id="ARBA00023002"/>
    </source>
</evidence>
<gene>
    <name evidence="5" type="ORF">ATO9_10455</name>
</gene>
<name>A0A0A0EIT0_9RHOB</name>
<comment type="catalytic activity">
    <reaction evidence="4">
        <text>[glutaredoxin]-dithiol + arsenate + glutathione + H(+) = glutathionyl-S-S-[glutaredoxin] + arsenite + H2O</text>
        <dbReference type="Rhea" id="RHEA:22016"/>
        <dbReference type="Rhea" id="RHEA-COMP:10729"/>
        <dbReference type="Rhea" id="RHEA-COMP:17668"/>
        <dbReference type="ChEBI" id="CHEBI:15377"/>
        <dbReference type="ChEBI" id="CHEBI:15378"/>
        <dbReference type="ChEBI" id="CHEBI:29242"/>
        <dbReference type="ChEBI" id="CHEBI:29950"/>
        <dbReference type="ChEBI" id="CHEBI:48597"/>
        <dbReference type="ChEBI" id="CHEBI:57925"/>
        <dbReference type="ChEBI" id="CHEBI:146199"/>
        <dbReference type="EC" id="1.20.4.1"/>
    </reaction>
</comment>
<accession>A0A0A0EIT0</accession>
<dbReference type="AlphaFoldDB" id="A0A0A0EIT0"/>